<organism evidence="1 2">
    <name type="scientific">Trichobilharzia regenti</name>
    <name type="common">Nasal bird schistosome</name>
    <dbReference type="NCBI Taxonomy" id="157069"/>
    <lineage>
        <taxon>Eukaryota</taxon>
        <taxon>Metazoa</taxon>
        <taxon>Spiralia</taxon>
        <taxon>Lophotrochozoa</taxon>
        <taxon>Platyhelminthes</taxon>
        <taxon>Trematoda</taxon>
        <taxon>Digenea</taxon>
        <taxon>Strigeidida</taxon>
        <taxon>Schistosomatoidea</taxon>
        <taxon>Schistosomatidae</taxon>
        <taxon>Trichobilharzia</taxon>
    </lineage>
</organism>
<keyword evidence="1" id="KW-1185">Reference proteome</keyword>
<dbReference type="Proteomes" id="UP000050795">
    <property type="component" value="Unassembled WGS sequence"/>
</dbReference>
<dbReference type="InterPro" id="IPR013766">
    <property type="entry name" value="Thioredoxin_domain"/>
</dbReference>
<dbReference type="Gene3D" id="3.40.30.10">
    <property type="entry name" value="Glutaredoxin"/>
    <property type="match status" value="2"/>
</dbReference>
<dbReference type="FunFam" id="3.40.30.10:FF:000012">
    <property type="entry name" value="Monothiol glutaredoxin"/>
    <property type="match status" value="1"/>
</dbReference>
<proteinExistence type="predicted"/>
<reference evidence="2" key="2">
    <citation type="submission" date="2023-11" db="UniProtKB">
        <authorList>
            <consortium name="WormBaseParasite"/>
        </authorList>
    </citation>
    <scope>IDENTIFICATION</scope>
</reference>
<name>A0A183VSH4_TRIRE</name>
<sequence length="210" mass="23098">MKGNCYADVRVKCRKLVLCLSAPNTPQCVQVHEALKTLDEDSANAEITFVNVDAEAVSEVAKQLKVNSVPTVLFFLAGKEVNRVCGVTIPDITKSVIHLRSASVNGSSIDLSSRLQSLINKAPVMLFMKGNPDQPRCGFSRQIVEILRSNNAKFDTFDILLDEQVRQGLKAFSNWPTYPQLYVKGELVGGLDIVRELAESGELASMLKDQ</sequence>
<reference evidence="1" key="1">
    <citation type="submission" date="2022-06" db="EMBL/GenBank/DDBJ databases">
        <authorList>
            <person name="Berger JAMES D."/>
            <person name="Berger JAMES D."/>
        </authorList>
    </citation>
    <scope>NUCLEOTIDE SEQUENCE [LARGE SCALE GENOMIC DNA]</scope>
</reference>
<dbReference type="NCBIfam" id="TIGR00365">
    <property type="entry name" value="Grx4 family monothiol glutaredoxin"/>
    <property type="match status" value="1"/>
</dbReference>
<dbReference type="GO" id="GO:0006879">
    <property type="term" value="P:intracellular iron ion homeostasis"/>
    <property type="evidence" value="ECO:0007669"/>
    <property type="project" value="TreeGrafter"/>
</dbReference>
<dbReference type="GO" id="GO:0005829">
    <property type="term" value="C:cytosol"/>
    <property type="evidence" value="ECO:0007669"/>
    <property type="project" value="TreeGrafter"/>
</dbReference>
<dbReference type="AlphaFoldDB" id="A0A183VSH4"/>
<protein>
    <submittedName>
        <fullName evidence="2">Glutaredoxin domain-containing protein</fullName>
    </submittedName>
</protein>
<dbReference type="OrthoDB" id="415696at2759"/>
<dbReference type="CDD" id="cd03028">
    <property type="entry name" value="GRX_PICOT_like"/>
    <property type="match status" value="1"/>
</dbReference>
<dbReference type="GO" id="GO:0005634">
    <property type="term" value="C:nucleus"/>
    <property type="evidence" value="ECO:0007669"/>
    <property type="project" value="TreeGrafter"/>
</dbReference>
<dbReference type="WBParaSite" id="TREG1_55220.1">
    <property type="protein sequence ID" value="TREG1_55220.1"/>
    <property type="gene ID" value="TREG1_55220"/>
</dbReference>
<dbReference type="PANTHER" id="PTHR10293:SF73">
    <property type="entry name" value="GLUTAREDOXIN-3"/>
    <property type="match status" value="1"/>
</dbReference>
<accession>A0A183VSH4</accession>
<dbReference type="Pfam" id="PF00462">
    <property type="entry name" value="Glutaredoxin"/>
    <property type="match status" value="1"/>
</dbReference>
<dbReference type="Pfam" id="PF00085">
    <property type="entry name" value="Thioredoxin"/>
    <property type="match status" value="1"/>
</dbReference>
<dbReference type="InterPro" id="IPR004480">
    <property type="entry name" value="Monothiol_GRX-rel"/>
</dbReference>
<dbReference type="InterPro" id="IPR002109">
    <property type="entry name" value="Glutaredoxin"/>
</dbReference>
<dbReference type="PROSITE" id="PS51354">
    <property type="entry name" value="GLUTAREDOXIN_2"/>
    <property type="match status" value="1"/>
</dbReference>
<evidence type="ECO:0000313" key="2">
    <source>
        <dbReference type="WBParaSite" id="TREG1_55220.1"/>
    </source>
</evidence>
<evidence type="ECO:0000313" key="1">
    <source>
        <dbReference type="Proteomes" id="UP000050795"/>
    </source>
</evidence>
<dbReference type="InterPro" id="IPR036249">
    <property type="entry name" value="Thioredoxin-like_sf"/>
</dbReference>
<dbReference type="SUPFAM" id="SSF52833">
    <property type="entry name" value="Thioredoxin-like"/>
    <property type="match status" value="2"/>
</dbReference>
<dbReference type="InterPro" id="IPR033658">
    <property type="entry name" value="GRX_PICOT-like"/>
</dbReference>
<dbReference type="PANTHER" id="PTHR10293">
    <property type="entry name" value="GLUTAREDOXIN FAMILY MEMBER"/>
    <property type="match status" value="1"/>
</dbReference>